<sequence>MNPKLEAIRRRIENEHSLINQRLSWLVSSQAFLLSAFAISLNAPKEFAGGGYLEANHLLVRVIPLGGIACISLIWLALWGAIWSLSILRREANAICGPEDLPIINHAPIRLLGLAAPVFIPAIFLALWIVLLIYPH</sequence>
<keyword evidence="3" id="KW-1185">Reference proteome</keyword>
<gene>
    <name evidence="2" type="ORF">KBB96_00415</name>
</gene>
<protein>
    <submittedName>
        <fullName evidence="2">Uncharacterized protein</fullName>
    </submittedName>
</protein>
<accession>A0A975IZK0</accession>
<evidence type="ECO:0000256" key="1">
    <source>
        <dbReference type="SAM" id="Phobius"/>
    </source>
</evidence>
<evidence type="ECO:0000313" key="2">
    <source>
        <dbReference type="EMBL" id="QUE51377.1"/>
    </source>
</evidence>
<feature type="transmembrane region" description="Helical" evidence="1">
    <location>
        <begin position="23"/>
        <end position="43"/>
    </location>
</feature>
<feature type="transmembrane region" description="Helical" evidence="1">
    <location>
        <begin position="109"/>
        <end position="134"/>
    </location>
</feature>
<keyword evidence="1" id="KW-1133">Transmembrane helix</keyword>
<dbReference type="Proteomes" id="UP000676169">
    <property type="component" value="Chromosome"/>
</dbReference>
<name>A0A975IZK0_9BACT</name>
<proteinExistence type="predicted"/>
<keyword evidence="1" id="KW-0472">Membrane</keyword>
<organism evidence="2 3">
    <name type="scientific">Luteolibacter ambystomatis</name>
    <dbReference type="NCBI Taxonomy" id="2824561"/>
    <lineage>
        <taxon>Bacteria</taxon>
        <taxon>Pseudomonadati</taxon>
        <taxon>Verrucomicrobiota</taxon>
        <taxon>Verrucomicrobiia</taxon>
        <taxon>Verrucomicrobiales</taxon>
        <taxon>Verrucomicrobiaceae</taxon>
        <taxon>Luteolibacter</taxon>
    </lineage>
</organism>
<dbReference type="AlphaFoldDB" id="A0A975IZK0"/>
<evidence type="ECO:0000313" key="3">
    <source>
        <dbReference type="Proteomes" id="UP000676169"/>
    </source>
</evidence>
<dbReference type="EMBL" id="CP073100">
    <property type="protein sequence ID" value="QUE51377.1"/>
    <property type="molecule type" value="Genomic_DNA"/>
</dbReference>
<dbReference type="RefSeq" id="WP_211631516.1">
    <property type="nucleotide sequence ID" value="NZ_CP073100.1"/>
</dbReference>
<reference evidence="2" key="1">
    <citation type="submission" date="2021-04" db="EMBL/GenBank/DDBJ databases">
        <title>Luteolibacter sp. 32A isolated from the skin of an Anderson's salamander (Ambystoma andersonii).</title>
        <authorList>
            <person name="Spergser J."/>
            <person name="Busse H.-J."/>
        </authorList>
    </citation>
    <scope>NUCLEOTIDE SEQUENCE</scope>
    <source>
        <strain evidence="2">32A</strain>
    </source>
</reference>
<dbReference type="KEGG" id="lamb:KBB96_00415"/>
<feature type="transmembrane region" description="Helical" evidence="1">
    <location>
        <begin position="63"/>
        <end position="88"/>
    </location>
</feature>
<keyword evidence="1" id="KW-0812">Transmembrane</keyword>